<sequence>IHPVFNEAILSPYHAPKFLNQPISSRPPPEIVEGIDEYEVESIIASRPTKLKGSKLDYLIHWHGYPVSERT</sequence>
<accession>F8P918</accession>
<gene>
    <name evidence="2" type="ORF">SERLADRAFT_343231</name>
</gene>
<feature type="domain" description="Chromo" evidence="1">
    <location>
        <begin position="38"/>
        <end position="71"/>
    </location>
</feature>
<feature type="non-terminal residue" evidence="2">
    <location>
        <position position="71"/>
    </location>
</feature>
<dbReference type="InterPro" id="IPR016197">
    <property type="entry name" value="Chromo-like_dom_sf"/>
</dbReference>
<dbReference type="Gene3D" id="2.40.50.40">
    <property type="match status" value="1"/>
</dbReference>
<evidence type="ECO:0000313" key="3">
    <source>
        <dbReference type="Proteomes" id="UP000008064"/>
    </source>
</evidence>
<dbReference type="CDD" id="cd00024">
    <property type="entry name" value="CD_CSD"/>
    <property type="match status" value="1"/>
</dbReference>
<dbReference type="GO" id="GO:0006338">
    <property type="term" value="P:chromatin remodeling"/>
    <property type="evidence" value="ECO:0007669"/>
    <property type="project" value="UniProtKB-ARBA"/>
</dbReference>
<dbReference type="InterPro" id="IPR000953">
    <property type="entry name" value="Chromo/chromo_shadow_dom"/>
</dbReference>
<proteinExistence type="predicted"/>
<dbReference type="SUPFAM" id="SSF54160">
    <property type="entry name" value="Chromo domain-like"/>
    <property type="match status" value="1"/>
</dbReference>
<dbReference type="Pfam" id="PF00385">
    <property type="entry name" value="Chromo"/>
    <property type="match status" value="1"/>
</dbReference>
<dbReference type="OrthoDB" id="2630497at2759"/>
<reference evidence="3" key="1">
    <citation type="journal article" date="2011" name="Science">
        <title>The plant cell wall-decomposing machinery underlies the functional diversity of forest fungi.</title>
        <authorList>
            <person name="Eastwood D.C."/>
            <person name="Floudas D."/>
            <person name="Binder M."/>
            <person name="Majcherczyk A."/>
            <person name="Schneider P."/>
            <person name="Aerts A."/>
            <person name="Asiegbu F.O."/>
            <person name="Baker S.E."/>
            <person name="Barry K."/>
            <person name="Bendiksby M."/>
            <person name="Blumentritt M."/>
            <person name="Coutinho P.M."/>
            <person name="Cullen D."/>
            <person name="de Vries R.P."/>
            <person name="Gathman A."/>
            <person name="Goodell B."/>
            <person name="Henrissat B."/>
            <person name="Ihrmark K."/>
            <person name="Kauserud H."/>
            <person name="Kohler A."/>
            <person name="LaButti K."/>
            <person name="Lapidus A."/>
            <person name="Lavin J.L."/>
            <person name="Lee Y.-H."/>
            <person name="Lindquist E."/>
            <person name="Lilly W."/>
            <person name="Lucas S."/>
            <person name="Morin E."/>
            <person name="Murat C."/>
            <person name="Oguiza J.A."/>
            <person name="Park J."/>
            <person name="Pisabarro A.G."/>
            <person name="Riley R."/>
            <person name="Rosling A."/>
            <person name="Salamov A."/>
            <person name="Schmidt O."/>
            <person name="Schmutz J."/>
            <person name="Skrede I."/>
            <person name="Stenlid J."/>
            <person name="Wiebenga A."/>
            <person name="Xie X."/>
            <person name="Kuees U."/>
            <person name="Hibbett D.S."/>
            <person name="Hoffmeister D."/>
            <person name="Hoegberg N."/>
            <person name="Martin F."/>
            <person name="Grigoriev I.V."/>
            <person name="Watkinson S.C."/>
        </authorList>
    </citation>
    <scope>NUCLEOTIDE SEQUENCE [LARGE SCALE GENOMIC DNA]</scope>
    <source>
        <strain evidence="3">S7.9</strain>
    </source>
</reference>
<organism evidence="3">
    <name type="scientific">Serpula lacrymans var. lacrymans (strain S7.9)</name>
    <name type="common">Dry rot fungus</name>
    <dbReference type="NCBI Taxonomy" id="578457"/>
    <lineage>
        <taxon>Eukaryota</taxon>
        <taxon>Fungi</taxon>
        <taxon>Dikarya</taxon>
        <taxon>Basidiomycota</taxon>
        <taxon>Agaricomycotina</taxon>
        <taxon>Agaricomycetes</taxon>
        <taxon>Agaricomycetidae</taxon>
        <taxon>Boletales</taxon>
        <taxon>Coniophorineae</taxon>
        <taxon>Serpulaceae</taxon>
        <taxon>Serpula</taxon>
    </lineage>
</organism>
<dbReference type="KEGG" id="sla:SERLADRAFT_343231"/>
<dbReference type="HOGENOM" id="CLU_2764927_0_0_1"/>
<evidence type="ECO:0000259" key="1">
    <source>
        <dbReference type="PROSITE" id="PS50013"/>
    </source>
</evidence>
<dbReference type="InterPro" id="IPR023780">
    <property type="entry name" value="Chromo_domain"/>
</dbReference>
<dbReference type="GeneID" id="18808974"/>
<name>F8P918_SERL9</name>
<dbReference type="AlphaFoldDB" id="F8P918"/>
<dbReference type="PROSITE" id="PS50013">
    <property type="entry name" value="CHROMO_2"/>
    <property type="match status" value="1"/>
</dbReference>
<dbReference type="Proteomes" id="UP000008064">
    <property type="component" value="Unassembled WGS sequence"/>
</dbReference>
<dbReference type="RefSeq" id="XP_007322892.1">
    <property type="nucleotide sequence ID" value="XM_007322830.2"/>
</dbReference>
<protein>
    <recommendedName>
        <fullName evidence="1">Chromo domain-containing protein</fullName>
    </recommendedName>
</protein>
<evidence type="ECO:0000313" key="2">
    <source>
        <dbReference type="EMBL" id="EGO20147.1"/>
    </source>
</evidence>
<dbReference type="EMBL" id="GL945441">
    <property type="protein sequence ID" value="EGO20147.1"/>
    <property type="molecule type" value="Genomic_DNA"/>
</dbReference>
<feature type="non-terminal residue" evidence="2">
    <location>
        <position position="1"/>
    </location>
</feature>